<reference evidence="2 3" key="1">
    <citation type="journal article" date="2024" name="G3 (Bethesda)">
        <title>Genome assembly of Hibiscus sabdariffa L. provides insights into metabolisms of medicinal natural products.</title>
        <authorList>
            <person name="Kim T."/>
        </authorList>
    </citation>
    <scope>NUCLEOTIDE SEQUENCE [LARGE SCALE GENOMIC DNA]</scope>
    <source>
        <strain evidence="2">TK-2024</strain>
        <tissue evidence="2">Old leaves</tissue>
    </source>
</reference>
<feature type="compositionally biased region" description="Gly residues" evidence="1">
    <location>
        <begin position="28"/>
        <end position="37"/>
    </location>
</feature>
<dbReference type="Proteomes" id="UP001472677">
    <property type="component" value="Unassembled WGS sequence"/>
</dbReference>
<organism evidence="2 3">
    <name type="scientific">Hibiscus sabdariffa</name>
    <name type="common">roselle</name>
    <dbReference type="NCBI Taxonomy" id="183260"/>
    <lineage>
        <taxon>Eukaryota</taxon>
        <taxon>Viridiplantae</taxon>
        <taxon>Streptophyta</taxon>
        <taxon>Embryophyta</taxon>
        <taxon>Tracheophyta</taxon>
        <taxon>Spermatophyta</taxon>
        <taxon>Magnoliopsida</taxon>
        <taxon>eudicotyledons</taxon>
        <taxon>Gunneridae</taxon>
        <taxon>Pentapetalae</taxon>
        <taxon>rosids</taxon>
        <taxon>malvids</taxon>
        <taxon>Malvales</taxon>
        <taxon>Malvaceae</taxon>
        <taxon>Malvoideae</taxon>
        <taxon>Hibiscus</taxon>
    </lineage>
</organism>
<gene>
    <name evidence="2" type="ORF">V6N12_040439</name>
</gene>
<feature type="region of interest" description="Disordered" evidence="1">
    <location>
        <begin position="25"/>
        <end position="53"/>
    </location>
</feature>
<comment type="caution">
    <text evidence="2">The sequence shown here is derived from an EMBL/GenBank/DDBJ whole genome shotgun (WGS) entry which is preliminary data.</text>
</comment>
<name>A0ABR2E489_9ROSI</name>
<evidence type="ECO:0000313" key="2">
    <source>
        <dbReference type="EMBL" id="KAK8551817.1"/>
    </source>
</evidence>
<dbReference type="EMBL" id="JBBPBM010000020">
    <property type="protein sequence ID" value="KAK8551817.1"/>
    <property type="molecule type" value="Genomic_DNA"/>
</dbReference>
<evidence type="ECO:0000256" key="1">
    <source>
        <dbReference type="SAM" id="MobiDB-lite"/>
    </source>
</evidence>
<keyword evidence="3" id="KW-1185">Reference proteome</keyword>
<accession>A0ABR2E489</accession>
<protein>
    <submittedName>
        <fullName evidence="2">Uncharacterized protein</fullName>
    </submittedName>
</protein>
<sequence length="117" mass="12389">MSVILDAAVLCVEYMRCMVVCERKREGGPGPGLGLDSGAGCPPRKRNGGGGPLLDTEHLDGVRCRGWITWVLLSSTPATASRLPIGSESCIRPPNRLTYAIAVYPSPVPVGSKDKIL</sequence>
<proteinExistence type="predicted"/>
<evidence type="ECO:0000313" key="3">
    <source>
        <dbReference type="Proteomes" id="UP001472677"/>
    </source>
</evidence>